<dbReference type="AlphaFoldDB" id="A0A922NWR1"/>
<proteinExistence type="predicted"/>
<dbReference type="PANTHER" id="PTHR10434">
    <property type="entry name" value="1-ACYL-SN-GLYCEROL-3-PHOSPHATE ACYLTRANSFERASE"/>
    <property type="match status" value="1"/>
</dbReference>
<dbReference type="InterPro" id="IPR002123">
    <property type="entry name" value="Plipid/glycerol_acylTrfase"/>
</dbReference>
<evidence type="ECO:0000256" key="3">
    <source>
        <dbReference type="ARBA" id="ARBA00023315"/>
    </source>
</evidence>
<sequence>MITWLRIGFVVVALAIVTLALLPFQLVALALDLKIRRHIPRLWHRTACGLLGIRIHVRGQLEKRRPVMLAANHASWKDILVLGAIADVTFIAKSEVASWPVFGPLAKLQKTIFVAREDKRKAGAQVTQIAERLTAGEIVVLFPEGTTSDGNRLLDIKSSLFGAAAAAVPHVPGNIVHVQPVAIAYTRVYGMAMGRYHRPIAAWPGDIELVPHLMGVLKAEAIDVEVSFGETIEFRAGDNRKLLSANVAAQIRRMLLACLRGRDYG</sequence>
<dbReference type="Pfam" id="PF01553">
    <property type="entry name" value="Acyltransferase"/>
    <property type="match status" value="1"/>
</dbReference>
<feature type="domain" description="Phospholipid/glycerol acyltransferase" evidence="4">
    <location>
        <begin position="67"/>
        <end position="186"/>
    </location>
</feature>
<evidence type="ECO:0000313" key="5">
    <source>
        <dbReference type="EMBL" id="KEQ04602.1"/>
    </source>
</evidence>
<name>A0A922NWR1_9HYPH</name>
<comment type="caution">
    <text evidence="5">The sequence shown here is derived from an EMBL/GenBank/DDBJ whole genome shotgun (WGS) entry which is preliminary data.</text>
</comment>
<comment type="pathway">
    <text evidence="1">Lipid metabolism.</text>
</comment>
<evidence type="ECO:0000256" key="2">
    <source>
        <dbReference type="ARBA" id="ARBA00022679"/>
    </source>
</evidence>
<protein>
    <submittedName>
        <fullName evidence="5">Acyl-phosphate glycerol 3-phosphate acyltransferase</fullName>
    </submittedName>
</protein>
<dbReference type="EMBL" id="JOKJ01000024">
    <property type="protein sequence ID" value="KEQ04602.1"/>
    <property type="molecule type" value="Genomic_DNA"/>
</dbReference>
<dbReference type="SMART" id="SM00563">
    <property type="entry name" value="PlsC"/>
    <property type="match status" value="1"/>
</dbReference>
<evidence type="ECO:0000313" key="6">
    <source>
        <dbReference type="Proteomes" id="UP000052167"/>
    </source>
</evidence>
<dbReference type="SUPFAM" id="SSF69593">
    <property type="entry name" value="Glycerol-3-phosphate (1)-acyltransferase"/>
    <property type="match status" value="1"/>
</dbReference>
<dbReference type="RefSeq" id="WP_037168238.1">
    <property type="nucleotide sequence ID" value="NZ_CAJXID010000011.1"/>
</dbReference>
<dbReference type="GO" id="GO:0006654">
    <property type="term" value="P:phosphatidic acid biosynthetic process"/>
    <property type="evidence" value="ECO:0007669"/>
    <property type="project" value="TreeGrafter"/>
</dbReference>
<gene>
    <name evidence="5" type="ORF">GV68_12915</name>
</gene>
<dbReference type="PANTHER" id="PTHR10434:SF11">
    <property type="entry name" value="1-ACYL-SN-GLYCEROL-3-PHOSPHATE ACYLTRANSFERASE"/>
    <property type="match status" value="1"/>
</dbReference>
<keyword evidence="6" id="KW-1185">Reference proteome</keyword>
<keyword evidence="2" id="KW-0808">Transferase</keyword>
<keyword evidence="3 5" id="KW-0012">Acyltransferase</keyword>
<accession>A0A922NWR1</accession>
<dbReference type="CDD" id="cd07989">
    <property type="entry name" value="LPLAT_AGPAT-like"/>
    <property type="match status" value="1"/>
</dbReference>
<evidence type="ECO:0000259" key="4">
    <source>
        <dbReference type="SMART" id="SM00563"/>
    </source>
</evidence>
<evidence type="ECO:0000256" key="1">
    <source>
        <dbReference type="ARBA" id="ARBA00005189"/>
    </source>
</evidence>
<dbReference type="GO" id="GO:0003841">
    <property type="term" value="F:1-acylglycerol-3-phosphate O-acyltransferase activity"/>
    <property type="evidence" value="ECO:0007669"/>
    <property type="project" value="TreeGrafter"/>
</dbReference>
<reference evidence="5 6" key="1">
    <citation type="submission" date="2014-06" db="EMBL/GenBank/DDBJ databases">
        <title>Rhizobium pelagicum/R2-400B4.</title>
        <authorList>
            <person name="Kimes N.E."/>
            <person name="Lopez-Perez M."/>
        </authorList>
    </citation>
    <scope>NUCLEOTIDE SEQUENCE [LARGE SCALE GENOMIC DNA]</scope>
    <source>
        <strain evidence="5 6">R2-400B4</strain>
    </source>
</reference>
<dbReference type="Proteomes" id="UP000052167">
    <property type="component" value="Unassembled WGS sequence"/>
</dbReference>
<organism evidence="5 6">
    <name type="scientific">Pseudorhizobium pelagicum</name>
    <dbReference type="NCBI Taxonomy" id="1509405"/>
    <lineage>
        <taxon>Bacteria</taxon>
        <taxon>Pseudomonadati</taxon>
        <taxon>Pseudomonadota</taxon>
        <taxon>Alphaproteobacteria</taxon>
        <taxon>Hyphomicrobiales</taxon>
        <taxon>Rhizobiaceae</taxon>
        <taxon>Rhizobium/Agrobacterium group</taxon>
        <taxon>Pseudorhizobium</taxon>
    </lineage>
</organism>